<evidence type="ECO:0000313" key="2">
    <source>
        <dbReference type="EnsemblPlants" id="AUR62026249-RA:cds"/>
    </source>
</evidence>
<accession>A0A803MAY2</accession>
<proteinExistence type="predicted"/>
<protein>
    <submittedName>
        <fullName evidence="2">Uncharacterized protein</fullName>
    </submittedName>
</protein>
<dbReference type="AlphaFoldDB" id="A0A803MAY2"/>
<dbReference type="Proteomes" id="UP000596660">
    <property type="component" value="Unplaced"/>
</dbReference>
<keyword evidence="3" id="KW-1185">Reference proteome</keyword>
<name>A0A803MAY2_CHEQI</name>
<organism evidence="2 3">
    <name type="scientific">Chenopodium quinoa</name>
    <name type="common">Quinoa</name>
    <dbReference type="NCBI Taxonomy" id="63459"/>
    <lineage>
        <taxon>Eukaryota</taxon>
        <taxon>Viridiplantae</taxon>
        <taxon>Streptophyta</taxon>
        <taxon>Embryophyta</taxon>
        <taxon>Tracheophyta</taxon>
        <taxon>Spermatophyta</taxon>
        <taxon>Magnoliopsida</taxon>
        <taxon>eudicotyledons</taxon>
        <taxon>Gunneridae</taxon>
        <taxon>Pentapetalae</taxon>
        <taxon>Caryophyllales</taxon>
        <taxon>Chenopodiaceae</taxon>
        <taxon>Chenopodioideae</taxon>
        <taxon>Atripliceae</taxon>
        <taxon>Chenopodium</taxon>
    </lineage>
</organism>
<evidence type="ECO:0000313" key="3">
    <source>
        <dbReference type="Proteomes" id="UP000596660"/>
    </source>
</evidence>
<dbReference type="EnsemblPlants" id="AUR62026249-RA">
    <property type="protein sequence ID" value="AUR62026249-RA:cds"/>
    <property type="gene ID" value="AUR62026249"/>
</dbReference>
<reference evidence="2" key="1">
    <citation type="journal article" date="2017" name="Nature">
        <title>The genome of Chenopodium quinoa.</title>
        <authorList>
            <person name="Jarvis D.E."/>
            <person name="Ho Y.S."/>
            <person name="Lightfoot D.J."/>
            <person name="Schmoeckel S.M."/>
            <person name="Li B."/>
            <person name="Borm T.J.A."/>
            <person name="Ohyanagi H."/>
            <person name="Mineta K."/>
            <person name="Michell C.T."/>
            <person name="Saber N."/>
            <person name="Kharbatia N.M."/>
            <person name="Rupper R.R."/>
            <person name="Sharp A.R."/>
            <person name="Dally N."/>
            <person name="Boughton B.A."/>
            <person name="Woo Y.H."/>
            <person name="Gao G."/>
            <person name="Schijlen E.G.W.M."/>
            <person name="Guo X."/>
            <person name="Momin A.A."/>
            <person name="Negrao S."/>
            <person name="Al-Babili S."/>
            <person name="Gehring C."/>
            <person name="Roessner U."/>
            <person name="Jung C."/>
            <person name="Murphy K."/>
            <person name="Arold S.T."/>
            <person name="Gojobori T."/>
            <person name="van der Linden C.G."/>
            <person name="van Loo E.N."/>
            <person name="Jellen E.N."/>
            <person name="Maughan P.J."/>
            <person name="Tester M."/>
        </authorList>
    </citation>
    <scope>NUCLEOTIDE SEQUENCE [LARGE SCALE GENOMIC DNA]</scope>
    <source>
        <strain evidence="2">cv. PI 614886</strain>
    </source>
</reference>
<feature type="compositionally biased region" description="Polar residues" evidence="1">
    <location>
        <begin position="38"/>
        <end position="51"/>
    </location>
</feature>
<sequence>MDPQMEMLCGSVMKLKVEDNNDNHDTPRSLPELEQFDENASSNIGSLQSNAESGGSDKESGSKSSMSTRDVDIKLRKGEQEKPPHLRKENEAMSKLPKEQTPTAFATTYRLAAKQKAKAFKQD</sequence>
<dbReference type="Gramene" id="AUR62026249-RA">
    <property type="protein sequence ID" value="AUR62026249-RA:cds"/>
    <property type="gene ID" value="AUR62026249"/>
</dbReference>
<feature type="compositionally biased region" description="Basic and acidic residues" evidence="1">
    <location>
        <begin position="69"/>
        <end position="98"/>
    </location>
</feature>
<feature type="region of interest" description="Disordered" evidence="1">
    <location>
        <begin position="1"/>
        <end position="103"/>
    </location>
</feature>
<evidence type="ECO:0000256" key="1">
    <source>
        <dbReference type="SAM" id="MobiDB-lite"/>
    </source>
</evidence>
<reference evidence="2" key="2">
    <citation type="submission" date="2021-03" db="UniProtKB">
        <authorList>
            <consortium name="EnsemblPlants"/>
        </authorList>
    </citation>
    <scope>IDENTIFICATION</scope>
</reference>
<feature type="compositionally biased region" description="Basic and acidic residues" evidence="1">
    <location>
        <begin position="15"/>
        <end position="27"/>
    </location>
</feature>